<sequence>MPWQDRYLTVAGVAFSGTNWDGVPNPRSGYVRATPERDLTLLALASGISVAQLPPGVQVTRLSIAGGEDVVIPNAQADALRNLLPGQRVTISENYTLSTGRVWVNAIVTNPFDTTLHAVDTGPDGVPTEQYFTYSGFEAVIIGRPT</sequence>
<organism evidence="1 2">
    <name type="scientific">Deinococcus depolymerans</name>
    <dbReference type="NCBI Taxonomy" id="392408"/>
    <lineage>
        <taxon>Bacteria</taxon>
        <taxon>Thermotogati</taxon>
        <taxon>Deinococcota</taxon>
        <taxon>Deinococci</taxon>
        <taxon>Deinococcales</taxon>
        <taxon>Deinococcaceae</taxon>
        <taxon>Deinococcus</taxon>
    </lineage>
</organism>
<dbReference type="EMBL" id="BAAADB010000012">
    <property type="protein sequence ID" value="GAA0508348.1"/>
    <property type="molecule type" value="Genomic_DNA"/>
</dbReference>
<name>A0ABP3LVZ1_9DEIO</name>
<keyword evidence="2" id="KW-1185">Reference proteome</keyword>
<dbReference type="Proteomes" id="UP001500191">
    <property type="component" value="Unassembled WGS sequence"/>
</dbReference>
<proteinExistence type="predicted"/>
<reference evidence="2" key="1">
    <citation type="journal article" date="2019" name="Int. J. Syst. Evol. Microbiol.">
        <title>The Global Catalogue of Microorganisms (GCM) 10K type strain sequencing project: providing services to taxonomists for standard genome sequencing and annotation.</title>
        <authorList>
            <consortium name="The Broad Institute Genomics Platform"/>
            <consortium name="The Broad Institute Genome Sequencing Center for Infectious Disease"/>
            <person name="Wu L."/>
            <person name="Ma J."/>
        </authorList>
    </citation>
    <scope>NUCLEOTIDE SEQUENCE [LARGE SCALE GENOMIC DNA]</scope>
    <source>
        <strain evidence="2">JCM 14368</strain>
    </source>
</reference>
<evidence type="ECO:0000313" key="2">
    <source>
        <dbReference type="Proteomes" id="UP001500191"/>
    </source>
</evidence>
<accession>A0ABP3LVZ1</accession>
<protein>
    <submittedName>
        <fullName evidence="1">Uncharacterized protein</fullName>
    </submittedName>
</protein>
<dbReference type="RefSeq" id="WP_343757454.1">
    <property type="nucleotide sequence ID" value="NZ_BAAADB010000012.1"/>
</dbReference>
<evidence type="ECO:0000313" key="1">
    <source>
        <dbReference type="EMBL" id="GAA0508348.1"/>
    </source>
</evidence>
<comment type="caution">
    <text evidence="1">The sequence shown here is derived from an EMBL/GenBank/DDBJ whole genome shotgun (WGS) entry which is preliminary data.</text>
</comment>
<gene>
    <name evidence="1" type="ORF">GCM10008937_15220</name>
</gene>